<sequence>MNKNSISYKIGQAAVMTALALIVSYIEAILPFSVGIPGVKLGLANIVVVVALYRLGIKYAFTINIIRIFLAGFLFSGVFGILYSLAGGLLSFVVMIAVKQCRVFSIVGVSLAGGVAHNLGQLLTAAALVENIKVFVYFPVLVFSGLIFGILIGIVAGLVTDRLEKAGV</sequence>
<proteinExistence type="predicted"/>
<accession>A0ABR9QZ20</accession>
<dbReference type="PIRSF" id="PIRSF027391">
    <property type="entry name" value="Hpre_diP_synt_I"/>
    <property type="match status" value="1"/>
</dbReference>
<evidence type="ECO:0000313" key="3">
    <source>
        <dbReference type="Proteomes" id="UP001516588"/>
    </source>
</evidence>
<organism evidence="2 3">
    <name type="scientific">Gallibacter intestinalis</name>
    <dbReference type="NCBI Taxonomy" id="2779356"/>
    <lineage>
        <taxon>Bacteria</taxon>
        <taxon>Bacillati</taxon>
        <taxon>Bacillota</taxon>
        <taxon>Clostridia</taxon>
        <taxon>Eubacteriales</taxon>
        <taxon>Eubacteriaceae</taxon>
        <taxon>Gallibacter</taxon>
    </lineage>
</organism>
<keyword evidence="1" id="KW-1133">Transmembrane helix</keyword>
<evidence type="ECO:0000313" key="2">
    <source>
        <dbReference type="EMBL" id="MBE5036103.1"/>
    </source>
</evidence>
<reference evidence="2 3" key="1">
    <citation type="submission" date="2020-10" db="EMBL/GenBank/DDBJ databases">
        <title>ChiBAC.</title>
        <authorList>
            <person name="Zenner C."/>
            <person name="Hitch T.C.A."/>
            <person name="Clavel T."/>
        </authorList>
    </citation>
    <scope>NUCLEOTIDE SEQUENCE [LARGE SCALE GENOMIC DNA]</scope>
    <source>
        <strain evidence="2 3">DSM 108706</strain>
    </source>
</reference>
<gene>
    <name evidence="2" type="ORF">INF20_07440</name>
</gene>
<dbReference type="RefSeq" id="WP_226385749.1">
    <property type="nucleotide sequence ID" value="NZ_JADCKA010000015.1"/>
</dbReference>
<feature type="transmembrane region" description="Helical" evidence="1">
    <location>
        <begin position="38"/>
        <end position="56"/>
    </location>
</feature>
<dbReference type="Pfam" id="PF07456">
    <property type="entry name" value="Hpre_diP_synt_I"/>
    <property type="match status" value="1"/>
</dbReference>
<dbReference type="EMBL" id="JADCKA010000015">
    <property type="protein sequence ID" value="MBE5036103.1"/>
    <property type="molecule type" value="Genomic_DNA"/>
</dbReference>
<evidence type="ECO:0000256" key="1">
    <source>
        <dbReference type="SAM" id="Phobius"/>
    </source>
</evidence>
<dbReference type="InterPro" id="IPR014535">
    <property type="entry name" value="Hpre_diP_synt_I"/>
</dbReference>
<comment type="caution">
    <text evidence="2">The sequence shown here is derived from an EMBL/GenBank/DDBJ whole genome shotgun (WGS) entry which is preliminary data.</text>
</comment>
<dbReference type="InterPro" id="IPR010898">
    <property type="entry name" value="Hpre_diP_synth_I"/>
</dbReference>
<dbReference type="Gene3D" id="1.10.1760.20">
    <property type="match status" value="1"/>
</dbReference>
<name>A0ABR9QZ20_9FIRM</name>
<keyword evidence="1" id="KW-0812">Transmembrane</keyword>
<feature type="transmembrane region" description="Helical" evidence="1">
    <location>
        <begin position="103"/>
        <end position="129"/>
    </location>
</feature>
<feature type="transmembrane region" description="Helical" evidence="1">
    <location>
        <begin position="68"/>
        <end position="97"/>
    </location>
</feature>
<keyword evidence="1" id="KW-0472">Membrane</keyword>
<dbReference type="Proteomes" id="UP001516588">
    <property type="component" value="Unassembled WGS sequence"/>
</dbReference>
<feature type="transmembrane region" description="Helical" evidence="1">
    <location>
        <begin position="136"/>
        <end position="159"/>
    </location>
</feature>
<keyword evidence="3" id="KW-1185">Reference proteome</keyword>
<protein>
    <submittedName>
        <fullName evidence="2">Gx transporter family protein</fullName>
    </submittedName>
</protein>
<feature type="transmembrane region" description="Helical" evidence="1">
    <location>
        <begin position="12"/>
        <end position="32"/>
    </location>
</feature>